<evidence type="ECO:0000256" key="1">
    <source>
        <dbReference type="SAM" id="Phobius"/>
    </source>
</evidence>
<feature type="transmembrane region" description="Helical" evidence="1">
    <location>
        <begin position="70"/>
        <end position="88"/>
    </location>
</feature>
<keyword evidence="1" id="KW-0472">Membrane</keyword>
<name>A0A2I2KL41_9ACTN</name>
<evidence type="ECO:0000313" key="2">
    <source>
        <dbReference type="EMBL" id="SNQ46364.1"/>
    </source>
</evidence>
<keyword evidence="1" id="KW-1133">Transmembrane helix</keyword>
<gene>
    <name evidence="2" type="ORF">FRACA_1370023</name>
</gene>
<dbReference type="Proteomes" id="UP000234331">
    <property type="component" value="Unassembled WGS sequence"/>
</dbReference>
<protein>
    <submittedName>
        <fullName evidence="2">Uncharacterized protein</fullName>
    </submittedName>
</protein>
<dbReference type="EMBL" id="FZMO01000043">
    <property type="protein sequence ID" value="SNQ46364.1"/>
    <property type="molecule type" value="Genomic_DNA"/>
</dbReference>
<keyword evidence="3" id="KW-1185">Reference proteome</keyword>
<accession>A0A2I2KL41</accession>
<evidence type="ECO:0000313" key="3">
    <source>
        <dbReference type="Proteomes" id="UP000234331"/>
    </source>
</evidence>
<dbReference type="AlphaFoldDB" id="A0A2I2KL41"/>
<reference evidence="2 3" key="1">
    <citation type="submission" date="2017-06" db="EMBL/GenBank/DDBJ databases">
        <authorList>
            <person name="Kim H.J."/>
            <person name="Triplett B.A."/>
        </authorList>
    </citation>
    <scope>NUCLEOTIDE SEQUENCE [LARGE SCALE GENOMIC DNA]</scope>
    <source>
        <strain evidence="2">FRACA_ARgP5</strain>
    </source>
</reference>
<organism evidence="2 3">
    <name type="scientific">Frankia canadensis</name>
    <dbReference type="NCBI Taxonomy" id="1836972"/>
    <lineage>
        <taxon>Bacteria</taxon>
        <taxon>Bacillati</taxon>
        <taxon>Actinomycetota</taxon>
        <taxon>Actinomycetes</taxon>
        <taxon>Frankiales</taxon>
        <taxon>Frankiaceae</taxon>
        <taxon>Frankia</taxon>
    </lineage>
</organism>
<sequence length="123" mass="12325">MTLGPGTWPRSGRSVTGMASVPTAPVVAAGLVGGYSVARLSGHRELGGVVLALGGAVCGRSWLRQRGPTLTGVLLGTYTAAFGAAHPLAKKLGAWPSVLAVTAAASTASYLLADRPASRSEAR</sequence>
<proteinExistence type="predicted"/>
<feature type="transmembrane region" description="Helical" evidence="1">
    <location>
        <begin position="94"/>
        <end position="113"/>
    </location>
</feature>
<keyword evidence="1" id="KW-0812">Transmembrane</keyword>